<evidence type="ECO:0000256" key="1">
    <source>
        <dbReference type="ARBA" id="ARBA00022723"/>
    </source>
</evidence>
<dbReference type="SUPFAM" id="SSF103501">
    <property type="entry name" value="Respiratory nitrate reductase 1 gamma chain"/>
    <property type="match status" value="1"/>
</dbReference>
<dbReference type="Proteomes" id="UP001164761">
    <property type="component" value="Chromosome"/>
</dbReference>
<keyword evidence="4" id="KW-0472">Membrane</keyword>
<dbReference type="PROSITE" id="PS00198">
    <property type="entry name" value="4FE4S_FER_1"/>
    <property type="match status" value="1"/>
</dbReference>
<gene>
    <name evidence="5" type="primary">tcuB</name>
    <name evidence="5" type="ORF">NZD89_24450</name>
</gene>
<name>A0ABY6ZEU0_9BACL</name>
<feature type="transmembrane region" description="Helical" evidence="4">
    <location>
        <begin position="287"/>
        <end position="305"/>
    </location>
</feature>
<dbReference type="InterPro" id="IPR036197">
    <property type="entry name" value="NarG-like_sf"/>
</dbReference>
<dbReference type="InterPro" id="IPR017900">
    <property type="entry name" value="4Fe4S_Fe_S_CS"/>
</dbReference>
<dbReference type="NCBIfam" id="TIGR02484">
    <property type="entry name" value="CitB"/>
    <property type="match status" value="1"/>
</dbReference>
<feature type="transmembrane region" description="Helical" evidence="4">
    <location>
        <begin position="311"/>
        <end position="332"/>
    </location>
</feature>
<keyword evidence="1" id="KW-0479">Metal-binding</keyword>
<accession>A0ABY6ZEU0</accession>
<keyword evidence="6" id="KW-1185">Reference proteome</keyword>
<feature type="transmembrane region" description="Helical" evidence="4">
    <location>
        <begin position="213"/>
        <end position="231"/>
    </location>
</feature>
<feature type="transmembrane region" description="Helical" evidence="4">
    <location>
        <begin position="243"/>
        <end position="267"/>
    </location>
</feature>
<keyword evidence="3" id="KW-0411">Iron-sulfur</keyword>
<evidence type="ECO:0000256" key="3">
    <source>
        <dbReference type="ARBA" id="ARBA00023014"/>
    </source>
</evidence>
<dbReference type="SUPFAM" id="SSF54862">
    <property type="entry name" value="4Fe-4S ferredoxins"/>
    <property type="match status" value="1"/>
</dbReference>
<evidence type="ECO:0000313" key="6">
    <source>
        <dbReference type="Proteomes" id="UP001164761"/>
    </source>
</evidence>
<evidence type="ECO:0000256" key="4">
    <source>
        <dbReference type="SAM" id="Phobius"/>
    </source>
</evidence>
<keyword evidence="4" id="KW-0812">Transmembrane</keyword>
<keyword evidence="4" id="KW-1133">Transmembrane helix</keyword>
<protein>
    <submittedName>
        <fullName evidence="5">Tricarballylate utilization 4Fe-4S protein TcuB</fullName>
    </submittedName>
</protein>
<reference evidence="5" key="1">
    <citation type="submission" date="2022-08" db="EMBL/GenBank/DDBJ databases">
        <title>Alicyclobacillus fastidiosus DSM 17978, complete genome.</title>
        <authorList>
            <person name="Wang Q."/>
            <person name="Cai R."/>
            <person name="Wang Z."/>
        </authorList>
    </citation>
    <scope>NUCLEOTIDE SEQUENCE</scope>
    <source>
        <strain evidence="5">DSM 17978</strain>
    </source>
</reference>
<evidence type="ECO:0000256" key="2">
    <source>
        <dbReference type="ARBA" id="ARBA00023004"/>
    </source>
</evidence>
<dbReference type="EMBL" id="CP104067">
    <property type="protein sequence ID" value="WAH41364.1"/>
    <property type="molecule type" value="Genomic_DNA"/>
</dbReference>
<organism evidence="5 6">
    <name type="scientific">Alicyclobacillus fastidiosus</name>
    <dbReference type="NCBI Taxonomy" id="392011"/>
    <lineage>
        <taxon>Bacteria</taxon>
        <taxon>Bacillati</taxon>
        <taxon>Bacillota</taxon>
        <taxon>Bacilli</taxon>
        <taxon>Bacillales</taxon>
        <taxon>Alicyclobacillaceae</taxon>
        <taxon>Alicyclobacillus</taxon>
    </lineage>
</organism>
<keyword evidence="2" id="KW-0408">Iron</keyword>
<feature type="transmembrane region" description="Helical" evidence="4">
    <location>
        <begin position="140"/>
        <end position="162"/>
    </location>
</feature>
<dbReference type="RefSeq" id="WP_268005277.1">
    <property type="nucleotide sequence ID" value="NZ_BSUT01000001.1"/>
</dbReference>
<feature type="transmembrane region" description="Helical" evidence="4">
    <location>
        <begin position="97"/>
        <end position="120"/>
    </location>
</feature>
<proteinExistence type="predicted"/>
<dbReference type="InterPro" id="IPR012830">
    <property type="entry name" value="Citrate_utilization_prot_B"/>
</dbReference>
<sequence>MSSVELMQEGKRQMQICNACRYCEGYCAVWHAIEYRREFTDKDMTYLANLCHDCRECVFACPFTTPHEFGVNPPKLFAELRQDSYKKYAIASPLGKLNFWATTVIALVVFFIIALVLNGSTNVFSKHLGTGGFYAVLSEGLLTILFSIFGLWMAFGWVFGAFRYWRDLKSEQTQPVMARDVVKAIKDAFALRYLGKETPDSEVPMQRRVLHHFVFYGFLLDFASTTLGAFYSHVLHIQAPYPVMSPVVILGILGGIGILIGTSGFIYVKTRDDRSATDEGAVKSGRAFSISLLLVAATGFLLLALRDTAAMGTILVIHLSTVASLFLTAPYTKFTHFVYRLMALVRYAQEERTHGVSAAPKPVAHSSHQFRKIVDMDSANQ</sequence>
<evidence type="ECO:0000313" key="5">
    <source>
        <dbReference type="EMBL" id="WAH41364.1"/>
    </source>
</evidence>